<protein>
    <submittedName>
        <fullName evidence="1">Uncharacterized protein</fullName>
    </submittedName>
</protein>
<dbReference type="EMBL" id="MHTK01000006">
    <property type="protein sequence ID" value="OHA59380.1"/>
    <property type="molecule type" value="Genomic_DNA"/>
</dbReference>
<comment type="caution">
    <text evidence="1">The sequence shown here is derived from an EMBL/GenBank/DDBJ whole genome shotgun (WGS) entry which is preliminary data.</text>
</comment>
<organism evidence="1 2">
    <name type="scientific">Candidatus Vogelbacteria bacterium RIFOXYD1_FULL_46_19</name>
    <dbReference type="NCBI Taxonomy" id="1802439"/>
    <lineage>
        <taxon>Bacteria</taxon>
        <taxon>Candidatus Vogeliibacteriota</taxon>
    </lineage>
</organism>
<proteinExistence type="predicted"/>
<evidence type="ECO:0000313" key="2">
    <source>
        <dbReference type="Proteomes" id="UP000177838"/>
    </source>
</evidence>
<sequence>MKKIGILTVVILIIAVLHPKWSQYRIQKESARTVVGMCEHDALAMMSLTQRERYLAAKAESEKKERVEWDREGTMPAEDYYRLLFKQDFDRSQPAGTAKIISKGVKSFALYIEGAPLRNHFVFARRAADQSAGIVALAPSLIEKVWTGEEVPVSRFKRNGDWLYFVRP</sequence>
<reference evidence="1 2" key="1">
    <citation type="journal article" date="2016" name="Nat. Commun.">
        <title>Thousands of microbial genomes shed light on interconnected biogeochemical processes in an aquifer system.</title>
        <authorList>
            <person name="Anantharaman K."/>
            <person name="Brown C.T."/>
            <person name="Hug L.A."/>
            <person name="Sharon I."/>
            <person name="Castelle C.J."/>
            <person name="Probst A.J."/>
            <person name="Thomas B.C."/>
            <person name="Singh A."/>
            <person name="Wilkins M.J."/>
            <person name="Karaoz U."/>
            <person name="Brodie E.L."/>
            <person name="Williams K.H."/>
            <person name="Hubbard S.S."/>
            <person name="Banfield J.F."/>
        </authorList>
    </citation>
    <scope>NUCLEOTIDE SEQUENCE [LARGE SCALE GENOMIC DNA]</scope>
</reference>
<name>A0A1G2QFJ2_9BACT</name>
<dbReference type="STRING" id="1802439.A2589_00735"/>
<dbReference type="Proteomes" id="UP000177838">
    <property type="component" value="Unassembled WGS sequence"/>
</dbReference>
<evidence type="ECO:0000313" key="1">
    <source>
        <dbReference type="EMBL" id="OHA59380.1"/>
    </source>
</evidence>
<gene>
    <name evidence="1" type="ORF">A2589_00735</name>
</gene>
<dbReference type="AlphaFoldDB" id="A0A1G2QFJ2"/>
<accession>A0A1G2QFJ2</accession>